<evidence type="ECO:0000256" key="2">
    <source>
        <dbReference type="SAM" id="SignalP"/>
    </source>
</evidence>
<name>A0ABS8Y8W3_DATST</name>
<keyword evidence="4" id="KW-1185">Reference proteome</keyword>
<proteinExistence type="predicted"/>
<keyword evidence="1" id="KW-0812">Transmembrane</keyword>
<evidence type="ECO:0000313" key="4">
    <source>
        <dbReference type="Proteomes" id="UP000823775"/>
    </source>
</evidence>
<comment type="caution">
    <text evidence="3">The sequence shown here is derived from an EMBL/GenBank/DDBJ whole genome shotgun (WGS) entry which is preliminary data.</text>
</comment>
<keyword evidence="1" id="KW-0472">Membrane</keyword>
<protein>
    <submittedName>
        <fullName evidence="3">Uncharacterized protein</fullName>
    </submittedName>
</protein>
<sequence length="106" mass="12122">MGFQLQFSIGIALIGLIPLRFEELVGEVAPAANPCDPTDCLRKWFALLSSEQQLFFKAYNLQYSRSCTERQLFFYFWSTFAISAFGYYWRLFGNALVPIANISNNG</sequence>
<keyword evidence="1" id="KW-1133">Transmembrane helix</keyword>
<gene>
    <name evidence="3" type="ORF">HAX54_034113</name>
</gene>
<dbReference type="Proteomes" id="UP000823775">
    <property type="component" value="Unassembled WGS sequence"/>
</dbReference>
<evidence type="ECO:0000313" key="3">
    <source>
        <dbReference type="EMBL" id="MCE5167025.1"/>
    </source>
</evidence>
<keyword evidence="2" id="KW-0732">Signal</keyword>
<accession>A0ABS8Y8W3</accession>
<feature type="signal peptide" evidence="2">
    <location>
        <begin position="1"/>
        <end position="22"/>
    </location>
</feature>
<reference evidence="3 4" key="1">
    <citation type="journal article" date="2021" name="BMC Genomics">
        <title>Datura genome reveals duplications of psychoactive alkaloid biosynthetic genes and high mutation rate following tissue culture.</title>
        <authorList>
            <person name="Rajewski A."/>
            <person name="Carter-House D."/>
            <person name="Stajich J."/>
            <person name="Litt A."/>
        </authorList>
    </citation>
    <scope>NUCLEOTIDE SEQUENCE [LARGE SCALE GENOMIC DNA]</scope>
    <source>
        <strain evidence="3">AR-01</strain>
    </source>
</reference>
<dbReference type="EMBL" id="JACEIK010043848">
    <property type="protein sequence ID" value="MCE5167025.1"/>
    <property type="molecule type" value="Genomic_DNA"/>
</dbReference>
<feature type="transmembrane region" description="Helical" evidence="1">
    <location>
        <begin position="72"/>
        <end position="89"/>
    </location>
</feature>
<feature type="chain" id="PRO_5045877022" evidence="2">
    <location>
        <begin position="23"/>
        <end position="106"/>
    </location>
</feature>
<organism evidence="3 4">
    <name type="scientific">Datura stramonium</name>
    <name type="common">Jimsonweed</name>
    <name type="synonym">Common thornapple</name>
    <dbReference type="NCBI Taxonomy" id="4076"/>
    <lineage>
        <taxon>Eukaryota</taxon>
        <taxon>Viridiplantae</taxon>
        <taxon>Streptophyta</taxon>
        <taxon>Embryophyta</taxon>
        <taxon>Tracheophyta</taxon>
        <taxon>Spermatophyta</taxon>
        <taxon>Magnoliopsida</taxon>
        <taxon>eudicotyledons</taxon>
        <taxon>Gunneridae</taxon>
        <taxon>Pentapetalae</taxon>
        <taxon>asterids</taxon>
        <taxon>lamiids</taxon>
        <taxon>Solanales</taxon>
        <taxon>Solanaceae</taxon>
        <taxon>Solanoideae</taxon>
        <taxon>Datureae</taxon>
        <taxon>Datura</taxon>
    </lineage>
</organism>
<evidence type="ECO:0000256" key="1">
    <source>
        <dbReference type="SAM" id="Phobius"/>
    </source>
</evidence>